<reference evidence="2" key="1">
    <citation type="submission" date="2019-04" db="EMBL/GenBank/DDBJ databases">
        <title>Sequencing of skin fungus with MAO and IRED activity.</title>
        <authorList>
            <person name="Marsaioli A.J."/>
            <person name="Bonatto J.M.C."/>
            <person name="Reis Junior O."/>
        </authorList>
    </citation>
    <scope>NUCLEOTIDE SEQUENCE</scope>
    <source>
        <strain evidence="2">28M1</strain>
    </source>
</reference>
<feature type="region of interest" description="Disordered" evidence="1">
    <location>
        <begin position="146"/>
        <end position="177"/>
    </location>
</feature>
<protein>
    <submittedName>
        <fullName evidence="2">Uncharacterized protein</fullName>
    </submittedName>
</protein>
<comment type="caution">
    <text evidence="2">The sequence shown here is derived from an EMBL/GenBank/DDBJ whole genome shotgun (WGS) entry which is preliminary data.</text>
</comment>
<gene>
    <name evidence="2" type="ORF">E8E12_007990</name>
</gene>
<keyword evidence="3" id="KW-1185">Reference proteome</keyword>
<organism evidence="2 3">
    <name type="scientific">Didymella heteroderae</name>
    <dbReference type="NCBI Taxonomy" id="1769908"/>
    <lineage>
        <taxon>Eukaryota</taxon>
        <taxon>Fungi</taxon>
        <taxon>Dikarya</taxon>
        <taxon>Ascomycota</taxon>
        <taxon>Pezizomycotina</taxon>
        <taxon>Dothideomycetes</taxon>
        <taxon>Pleosporomycetidae</taxon>
        <taxon>Pleosporales</taxon>
        <taxon>Pleosporineae</taxon>
        <taxon>Didymellaceae</taxon>
        <taxon>Didymella</taxon>
    </lineage>
</organism>
<proteinExistence type="predicted"/>
<evidence type="ECO:0000313" key="2">
    <source>
        <dbReference type="EMBL" id="KAF3037132.1"/>
    </source>
</evidence>
<feature type="compositionally biased region" description="Basic residues" evidence="1">
    <location>
        <begin position="573"/>
        <end position="590"/>
    </location>
</feature>
<dbReference type="EMBL" id="SWKV01000045">
    <property type="protein sequence ID" value="KAF3037132.1"/>
    <property type="molecule type" value="Genomic_DNA"/>
</dbReference>
<dbReference type="Proteomes" id="UP000758155">
    <property type="component" value="Unassembled WGS sequence"/>
</dbReference>
<dbReference type="AlphaFoldDB" id="A0A9P4WN96"/>
<evidence type="ECO:0000313" key="3">
    <source>
        <dbReference type="Proteomes" id="UP000758155"/>
    </source>
</evidence>
<feature type="region of interest" description="Disordered" evidence="1">
    <location>
        <begin position="562"/>
        <end position="631"/>
    </location>
</feature>
<sequence length="631" mass="66197">MPDEIIDDFVEGLEPFHNGGHEGMIPALAHACANDDIARSRDAGHTPADETNMPIFHATAAELKPAPLETAATAAAPVTAPAVKTDSASFLMPTSRIQSWAEEKEEEEEAAAAEAAAKAATEAVTEAAGKTVAELAEKMKDAIVTDAAPEGSANDKKKASRRRKQKRTAKKVQAAAVSSLSTSEASFDASTYSAENSEVLLEARSPAKTFVASPDSPPAKIQMHTKLPLTTSLEPALEESTPAAAAAADSWDDWIETVPTIAMHNYEIARDREFEAEKEAQAQHAAGLPPVDDGVVTAADLLRRHEEAAMARLSVTTDSLSSVKAVVDAVPDVEDLQESGFEIDDVEPPAVPISASVDPPAIAAAAEAEDVHVAIPEVYQEPVMVPKQATILGFFKKSHIVTVHEVSSSTSPERSVSSAEPAESVAIMNTDLVDANGDADDIQTAAPVIEMKSEAGKITPADLRDDSEASFDATVDGVIVAINVTDYLDYLADTDDEGQDHHGFDDFVDAEELPLLSPSITSAVDDDQVAPEPAPVASSTEQVATVEAAYDSNIVDDNVTATSGAHEPVVSRQKQKKRTKAERNAAKKRTAAAAAVAATTASHRSTASAGNATTATNVPLVREAIDKLNTG</sequence>
<feature type="compositionally biased region" description="Basic residues" evidence="1">
    <location>
        <begin position="158"/>
        <end position="170"/>
    </location>
</feature>
<accession>A0A9P4WN96</accession>
<feature type="compositionally biased region" description="Low complexity" evidence="1">
    <location>
        <begin position="591"/>
        <end position="617"/>
    </location>
</feature>
<name>A0A9P4WN96_9PLEO</name>
<evidence type="ECO:0000256" key="1">
    <source>
        <dbReference type="SAM" id="MobiDB-lite"/>
    </source>
</evidence>